<gene>
    <name evidence="1" type="ORF">Ocin01_14668</name>
</gene>
<proteinExistence type="predicted"/>
<organism evidence="1 2">
    <name type="scientific">Orchesella cincta</name>
    <name type="common">Springtail</name>
    <name type="synonym">Podura cincta</name>
    <dbReference type="NCBI Taxonomy" id="48709"/>
    <lineage>
        <taxon>Eukaryota</taxon>
        <taxon>Metazoa</taxon>
        <taxon>Ecdysozoa</taxon>
        <taxon>Arthropoda</taxon>
        <taxon>Hexapoda</taxon>
        <taxon>Collembola</taxon>
        <taxon>Entomobryomorpha</taxon>
        <taxon>Entomobryoidea</taxon>
        <taxon>Orchesellidae</taxon>
        <taxon>Orchesellinae</taxon>
        <taxon>Orchesella</taxon>
    </lineage>
</organism>
<comment type="caution">
    <text evidence="1">The sequence shown here is derived from an EMBL/GenBank/DDBJ whole genome shotgun (WGS) entry which is preliminary data.</text>
</comment>
<sequence length="37" mass="4015">MPSVCLGTVQTLRSPRATLNMKGKLNCALLTRGMPVR</sequence>
<dbReference type="Proteomes" id="UP000094527">
    <property type="component" value="Unassembled WGS sequence"/>
</dbReference>
<dbReference type="EMBL" id="LJIJ01001354">
    <property type="protein sequence ID" value="ODM92017.1"/>
    <property type="molecule type" value="Genomic_DNA"/>
</dbReference>
<name>A0A1D2MG86_ORCCI</name>
<keyword evidence="2" id="KW-1185">Reference proteome</keyword>
<reference evidence="1 2" key="1">
    <citation type="journal article" date="2016" name="Genome Biol. Evol.">
        <title>Gene Family Evolution Reflects Adaptation to Soil Environmental Stressors in the Genome of the Collembolan Orchesella cincta.</title>
        <authorList>
            <person name="Faddeeva-Vakhrusheva A."/>
            <person name="Derks M.F."/>
            <person name="Anvar S.Y."/>
            <person name="Agamennone V."/>
            <person name="Suring W."/>
            <person name="Smit S."/>
            <person name="van Straalen N.M."/>
            <person name="Roelofs D."/>
        </authorList>
    </citation>
    <scope>NUCLEOTIDE SEQUENCE [LARGE SCALE GENOMIC DNA]</scope>
    <source>
        <tissue evidence="1">Mixed pool</tissue>
    </source>
</reference>
<protein>
    <submittedName>
        <fullName evidence="1">Uncharacterized protein</fullName>
    </submittedName>
</protein>
<evidence type="ECO:0000313" key="1">
    <source>
        <dbReference type="EMBL" id="ODM92017.1"/>
    </source>
</evidence>
<evidence type="ECO:0000313" key="2">
    <source>
        <dbReference type="Proteomes" id="UP000094527"/>
    </source>
</evidence>
<accession>A0A1D2MG86</accession>
<dbReference type="AlphaFoldDB" id="A0A1D2MG86"/>